<evidence type="ECO:0000313" key="4">
    <source>
        <dbReference type="EMBL" id="ACZ30622.1"/>
    </source>
</evidence>
<dbReference type="GO" id="GO:0006313">
    <property type="term" value="P:DNA transposition"/>
    <property type="evidence" value="ECO:0007669"/>
    <property type="project" value="InterPro"/>
</dbReference>
<dbReference type="GO" id="GO:0003677">
    <property type="term" value="F:DNA binding"/>
    <property type="evidence" value="ECO:0007669"/>
    <property type="project" value="InterPro"/>
</dbReference>
<dbReference type="AlphaFoldDB" id="D1BSD0"/>
<keyword evidence="1" id="KW-0812">Transmembrane</keyword>
<sequence length="483" mass="51618">MPEGAAPVSVVSPVLAVLDQSAVTGPVLGGQVEGLLEAFAQVPDPRKRRGVRFGLPVVLGLALLAVACGAVGFAEIAEVAADLDPELTAAFGLVRCAPSAATFRRVLCTTDPTALDEALCRWAQARARPDAAGQPPPAPADGQRRVRVISADGKTMRGARRRTGDGKIAQDQVVEILDHASGAVVACEPVNDGDEIGAVRTVMGRLADRWGSLAGVVVVTDAKHTQHKLVEQVGAVGGWWLLPVKANQPRILAKVRALPWAQVRAQDTCRGKAHGRAETRTVRVVQAPTHVDLALAGTAQVIKITRHTRRRPHPGAPAASTRENAYLLTSLPAEVADPATLAAMVRSHWLIENQVHWVRDTAYDEDRHTARTGNGPINLACLRNTAITRHRAHGASNIAKALRASARHARRALDALTQHQTLKSPWYSRVFVSASSMTGMPTSIFVKSTGVYLTPRKGRRPCKPPLAHRQGGNEEVARIKLSV</sequence>
<organism evidence="4 5">
    <name type="scientific">Xylanimonas cellulosilytica (strain DSM 15894 / JCM 12276 / CECT 5975 / KCTC 9989 / LMG 20990 / NBRC 107835 / XIL07)</name>
    <dbReference type="NCBI Taxonomy" id="446471"/>
    <lineage>
        <taxon>Bacteria</taxon>
        <taxon>Bacillati</taxon>
        <taxon>Actinomycetota</taxon>
        <taxon>Actinomycetes</taxon>
        <taxon>Micrococcales</taxon>
        <taxon>Promicromonosporaceae</taxon>
        <taxon>Xylanimonas</taxon>
    </lineage>
</organism>
<dbReference type="PANTHER" id="PTHR30298:SF0">
    <property type="entry name" value="PROTEIN YBFL-RELATED"/>
    <property type="match status" value="1"/>
</dbReference>
<feature type="domain" description="Transposase IS4-like" evidence="2">
    <location>
        <begin position="148"/>
        <end position="387"/>
    </location>
</feature>
<dbReference type="RefSeq" id="WP_012878364.1">
    <property type="nucleotide sequence ID" value="NC_013530.1"/>
</dbReference>
<keyword evidence="1" id="KW-1133">Transmembrane helix</keyword>
<evidence type="ECO:0000259" key="2">
    <source>
        <dbReference type="Pfam" id="PF01609"/>
    </source>
</evidence>
<reference evidence="5" key="1">
    <citation type="submission" date="2009-11" db="EMBL/GenBank/DDBJ databases">
        <title>The complete chromosome of Xylanimonas cellulosilytica DSM 15894.</title>
        <authorList>
            <consortium name="US DOE Joint Genome Institute (JGI-PGF)"/>
            <person name="Lucas S."/>
            <person name="Copeland A."/>
            <person name="Lapidus A."/>
            <person name="Glavina del Rio T."/>
            <person name="Dalin E."/>
            <person name="Tice H."/>
            <person name="Bruce D."/>
            <person name="Goodwin L."/>
            <person name="Pitluck S."/>
            <person name="Kyrpides N."/>
            <person name="Mavromatis K."/>
            <person name="Ivanova N."/>
            <person name="Mikhailova N."/>
            <person name="Foster B."/>
            <person name="Clum A."/>
            <person name="Brettin T."/>
            <person name="Detter J.C."/>
            <person name="Han C."/>
            <person name="Larimer F."/>
            <person name="Land M."/>
            <person name="Hauser L."/>
            <person name="Markowitz V."/>
            <person name="Cheng J.F."/>
            <person name="Hugenholtz P."/>
            <person name="Woyke T."/>
            <person name="Wu D."/>
            <person name="Gehrich-Schroeter G."/>
            <person name="Schneider S."/>
            <person name="Pukall S.R."/>
            <person name="Klenk H.P."/>
            <person name="Eisen J.A."/>
        </authorList>
    </citation>
    <scope>NUCLEOTIDE SEQUENCE [LARGE SCALE GENOMIC DNA]</scope>
    <source>
        <strain evidence="5">DSM 15894 / CECT 5975 / LMG 20990 / XIL07</strain>
    </source>
</reference>
<dbReference type="HOGENOM" id="CLU_046404_1_0_11"/>
<keyword evidence="1" id="KW-0472">Membrane</keyword>
<feature type="domain" description="H repeat-associated protein N-terminal" evidence="3">
    <location>
        <begin position="37"/>
        <end position="123"/>
    </location>
</feature>
<dbReference type="OrthoDB" id="3867913at2"/>
<evidence type="ECO:0000313" key="5">
    <source>
        <dbReference type="Proteomes" id="UP000002255"/>
    </source>
</evidence>
<dbReference type="PANTHER" id="PTHR30298">
    <property type="entry name" value="H REPEAT-ASSOCIATED PREDICTED TRANSPOSASE"/>
    <property type="match status" value="1"/>
</dbReference>
<dbReference type="Pfam" id="PF01609">
    <property type="entry name" value="DDE_Tnp_1"/>
    <property type="match status" value="1"/>
</dbReference>
<keyword evidence="5" id="KW-1185">Reference proteome</keyword>
<dbReference type="InterPro" id="IPR032806">
    <property type="entry name" value="YbfD_N"/>
</dbReference>
<evidence type="ECO:0000256" key="1">
    <source>
        <dbReference type="SAM" id="Phobius"/>
    </source>
</evidence>
<dbReference type="eggNOG" id="COG5433">
    <property type="taxonomic scope" value="Bacteria"/>
</dbReference>
<dbReference type="InterPro" id="IPR002559">
    <property type="entry name" value="Transposase_11"/>
</dbReference>
<proteinExistence type="predicted"/>
<dbReference type="GO" id="GO:0004803">
    <property type="term" value="F:transposase activity"/>
    <property type="evidence" value="ECO:0007669"/>
    <property type="project" value="InterPro"/>
</dbReference>
<evidence type="ECO:0000259" key="3">
    <source>
        <dbReference type="Pfam" id="PF13808"/>
    </source>
</evidence>
<feature type="transmembrane region" description="Helical" evidence="1">
    <location>
        <begin position="53"/>
        <end position="74"/>
    </location>
</feature>
<dbReference type="KEGG" id="xce:Xcel_1595"/>
<dbReference type="EMBL" id="CP001821">
    <property type="protein sequence ID" value="ACZ30622.1"/>
    <property type="molecule type" value="Genomic_DNA"/>
</dbReference>
<dbReference type="InterPro" id="IPR047647">
    <property type="entry name" value="ISAs1_transpos"/>
</dbReference>
<accession>D1BSD0</accession>
<dbReference type="Proteomes" id="UP000002255">
    <property type="component" value="Chromosome"/>
</dbReference>
<dbReference type="NCBIfam" id="NF033564">
    <property type="entry name" value="transpos_ISAs1"/>
    <property type="match status" value="1"/>
</dbReference>
<gene>
    <name evidence="4" type="ordered locus">Xcel_1595</name>
</gene>
<dbReference type="InterPro" id="IPR051698">
    <property type="entry name" value="Transposase_11-like"/>
</dbReference>
<dbReference type="Pfam" id="PF13808">
    <property type="entry name" value="DDE_Tnp_1_assoc"/>
    <property type="match status" value="1"/>
</dbReference>
<name>D1BSD0_XYLCX</name>
<protein>
    <submittedName>
        <fullName evidence="4">Transposase IS4 family protein</fullName>
    </submittedName>
</protein>
<reference evidence="4 5" key="2">
    <citation type="journal article" date="2010" name="Stand. Genomic Sci.">
        <title>Complete genome sequence of Xylanimonas cellulosilytica type strain (XIL07).</title>
        <authorList>
            <person name="Foster B."/>
            <person name="Pukall R."/>
            <person name="Abt B."/>
            <person name="Nolan M."/>
            <person name="Glavina Del Rio T."/>
            <person name="Chen F."/>
            <person name="Lucas S."/>
            <person name="Tice H."/>
            <person name="Pitluck S."/>
            <person name="Cheng J.-F."/>
            <person name="Chertkov O."/>
            <person name="Brettin T."/>
            <person name="Han C."/>
            <person name="Detter J.C."/>
            <person name="Bruce D."/>
            <person name="Goodwin L."/>
            <person name="Ivanova N."/>
            <person name="Mavromatis K."/>
            <person name="Pati A."/>
            <person name="Mikhailova N."/>
            <person name="Chen A."/>
            <person name="Palaniappan K."/>
            <person name="Land M."/>
            <person name="Hauser L."/>
            <person name="Chang Y.-J."/>
            <person name="Jeffries C.D."/>
            <person name="Chain P."/>
            <person name="Rohde M."/>
            <person name="Goeker M."/>
            <person name="Bristow J."/>
            <person name="Eisen J.A."/>
            <person name="Markowitz V."/>
            <person name="Hugenholtz P."/>
            <person name="Kyrpides N.C."/>
            <person name="Klenk H.-P."/>
            <person name="Lapidus A."/>
        </authorList>
    </citation>
    <scope>NUCLEOTIDE SEQUENCE [LARGE SCALE GENOMIC DNA]</scope>
    <source>
        <strain evidence="5">DSM 15894 / CECT 5975 / LMG 20990 / XIL07</strain>
    </source>
</reference>